<evidence type="ECO:0000313" key="4">
    <source>
        <dbReference type="Proteomes" id="UP000192907"/>
    </source>
</evidence>
<dbReference type="Gene3D" id="1.10.45.10">
    <property type="entry name" value="Vanillyl-alcohol Oxidase, Chain A, domain 4"/>
    <property type="match status" value="1"/>
</dbReference>
<keyword evidence="1" id="KW-0560">Oxidoreductase</keyword>
<dbReference type="GO" id="GO:0016020">
    <property type="term" value="C:membrane"/>
    <property type="evidence" value="ECO:0007669"/>
    <property type="project" value="InterPro"/>
</dbReference>
<dbReference type="Pfam" id="PF04030">
    <property type="entry name" value="ALO"/>
    <property type="match status" value="1"/>
</dbReference>
<dbReference type="InterPro" id="IPR029062">
    <property type="entry name" value="Class_I_gatase-like"/>
</dbReference>
<dbReference type="GO" id="GO:0003885">
    <property type="term" value="F:D-arabinono-1,4-lactone oxidase activity"/>
    <property type="evidence" value="ECO:0007669"/>
    <property type="project" value="InterPro"/>
</dbReference>
<dbReference type="Gene3D" id="3.40.50.880">
    <property type="match status" value="1"/>
</dbReference>
<dbReference type="Gene3D" id="3.30.465.10">
    <property type="match status" value="1"/>
</dbReference>
<accession>A0A1Y6CE67</accession>
<dbReference type="STRING" id="1513793.SAMN06296036_119124"/>
<protein>
    <submittedName>
        <fullName evidence="3">FAD-dependent oxidoreductase</fullName>
    </submittedName>
</protein>
<evidence type="ECO:0000256" key="1">
    <source>
        <dbReference type="ARBA" id="ARBA00023002"/>
    </source>
</evidence>
<dbReference type="SUPFAM" id="SSF52317">
    <property type="entry name" value="Class I glutamine amidotransferase-like"/>
    <property type="match status" value="1"/>
</dbReference>
<evidence type="ECO:0000259" key="2">
    <source>
        <dbReference type="PROSITE" id="PS51387"/>
    </source>
</evidence>
<dbReference type="InterPro" id="IPR010031">
    <property type="entry name" value="FAD_lactone_oxidase-like"/>
</dbReference>
<evidence type="ECO:0000313" key="3">
    <source>
        <dbReference type="EMBL" id="SMF58559.1"/>
    </source>
</evidence>
<dbReference type="EMBL" id="FWZT01000019">
    <property type="protein sequence ID" value="SMF58559.1"/>
    <property type="molecule type" value="Genomic_DNA"/>
</dbReference>
<dbReference type="InterPro" id="IPR006094">
    <property type="entry name" value="Oxid_FAD_bind_N"/>
</dbReference>
<name>A0A1Y6CE67_9BACT</name>
<dbReference type="AlphaFoldDB" id="A0A1Y6CE67"/>
<gene>
    <name evidence="3" type="ORF">SAMN06296036_119124</name>
</gene>
<dbReference type="InterPro" id="IPR055154">
    <property type="entry name" value="GULLO2-like_C"/>
</dbReference>
<keyword evidence="4" id="KW-1185">Reference proteome</keyword>
<sequence length="775" mass="86602">MVKLLWVLPLALLWGLKAWSAPAKVLYLTDYSNGYHDYQAQGKATELLLEQQLDSDVSIVGRSYEELTKFLGKENFGEGYDLIVYNACLADTREYVWAENIIRQTRDLGVPMILLHCAMHNFRGTSSDLGFFGRRKLDADRKAWENEQAGKEFPIWWRFSGVDSTSHSLFQKKLPTRIETDHPIVANVPEGWVAPKDELYYNITRTDDVIPLLSTDDGKELLAWLHPVGKSMVFATTLGHKLETYENTVFQDLLGRAARFLTNRLDDQESANRLFYNYSSSIRCNPSDVITASTIAEVQDAVRLAVARDRALKVVSIDNPNSYSEVLCPEKGGIVINVAPMNKLLNVDAVNKMVTVQPGITIDQLGRELEAYKLIFPTTADYSGITVAGGMGTGAHHSSLKRHAGIHDYVEKLTIVDGTGSIRILEGAEAREAAVHLGYLGAIVEVVLKVEDMFKLRYGYKAGSDRDLEQLIEQEVRSHDYARVSWFVGVGRYIVDYYDQVPVEEAGESYHNLWETSAGPTSIFGSLPYDALNRLPQIVQCGAAGVRANAWAAPIKAVNSSGREPVGFAHRMLGSTCAKGRCPWDFGAVSRTQELAIPIAELQNWMQDVRGIIAARKACFPVLGVYMRFAKASDSWLSSSHGADSMMFEIHIPKETDPNRYEQGTEVYDEIVQMTYQKYQGRPHWAKNSTPIFKDTLVRYGRAADFVDLKNELDPMGRFENEFWNVIASDSALKKPYPGCNLSRDCICQSDADCGTGYQCAPGAFFDEAKVCVKK</sequence>
<reference evidence="4" key="1">
    <citation type="submission" date="2017-04" db="EMBL/GenBank/DDBJ databases">
        <authorList>
            <person name="Varghese N."/>
            <person name="Submissions S."/>
        </authorList>
    </citation>
    <scope>NUCLEOTIDE SEQUENCE [LARGE SCALE GENOMIC DNA]</scope>
    <source>
        <strain evidence="4">RKEM611</strain>
    </source>
</reference>
<dbReference type="SUPFAM" id="SSF56176">
    <property type="entry name" value="FAD-binding/transporter-associated domain-like"/>
    <property type="match status" value="1"/>
</dbReference>
<dbReference type="Proteomes" id="UP000192907">
    <property type="component" value="Unassembled WGS sequence"/>
</dbReference>
<dbReference type="InterPro" id="IPR016166">
    <property type="entry name" value="FAD-bd_PCMH"/>
</dbReference>
<dbReference type="InterPro" id="IPR029010">
    <property type="entry name" value="ThuA-like"/>
</dbReference>
<dbReference type="Pfam" id="PF06283">
    <property type="entry name" value="ThuA"/>
    <property type="match status" value="1"/>
</dbReference>
<dbReference type="Gene3D" id="3.30.70.2520">
    <property type="match status" value="1"/>
</dbReference>
<dbReference type="InterPro" id="IPR016171">
    <property type="entry name" value="Vanillyl_alc_oxidase_C-sub2"/>
</dbReference>
<dbReference type="PROSITE" id="PS51387">
    <property type="entry name" value="FAD_PCMH"/>
    <property type="match status" value="1"/>
</dbReference>
<dbReference type="Pfam" id="PF22906">
    <property type="entry name" value="GULLO2-like_3rd"/>
    <property type="match status" value="1"/>
</dbReference>
<dbReference type="Pfam" id="PF01565">
    <property type="entry name" value="FAD_binding_4"/>
    <property type="match status" value="1"/>
</dbReference>
<dbReference type="InterPro" id="IPR007173">
    <property type="entry name" value="ALO_C"/>
</dbReference>
<dbReference type="RefSeq" id="WP_159455557.1">
    <property type="nucleotide sequence ID" value="NZ_FWZT01000019.1"/>
</dbReference>
<dbReference type="PANTHER" id="PTHR43762">
    <property type="entry name" value="L-GULONOLACTONE OXIDASE"/>
    <property type="match status" value="1"/>
</dbReference>
<dbReference type="PANTHER" id="PTHR43762:SF1">
    <property type="entry name" value="D-ARABINONO-1,4-LACTONE OXIDASE"/>
    <property type="match status" value="1"/>
</dbReference>
<dbReference type="InterPro" id="IPR016169">
    <property type="entry name" value="FAD-bd_PCMH_sub2"/>
</dbReference>
<dbReference type="GO" id="GO:0071949">
    <property type="term" value="F:FAD binding"/>
    <property type="evidence" value="ECO:0007669"/>
    <property type="project" value="InterPro"/>
</dbReference>
<organism evidence="3 4">
    <name type="scientific">Pseudobacteriovorax antillogorgiicola</name>
    <dbReference type="NCBI Taxonomy" id="1513793"/>
    <lineage>
        <taxon>Bacteria</taxon>
        <taxon>Pseudomonadati</taxon>
        <taxon>Bdellovibrionota</taxon>
        <taxon>Oligoflexia</taxon>
        <taxon>Oligoflexales</taxon>
        <taxon>Pseudobacteriovoracaceae</taxon>
        <taxon>Pseudobacteriovorax</taxon>
    </lineage>
</organism>
<dbReference type="InterPro" id="IPR036318">
    <property type="entry name" value="FAD-bd_PCMH-like_sf"/>
</dbReference>
<feature type="domain" description="FAD-binding PCMH-type" evidence="2">
    <location>
        <begin position="282"/>
        <end position="453"/>
    </location>
</feature>
<proteinExistence type="predicted"/>